<dbReference type="Gene3D" id="3.30.60.20">
    <property type="match status" value="1"/>
</dbReference>
<dbReference type="InterPro" id="IPR001609">
    <property type="entry name" value="Myosin_head_motor_dom-like"/>
</dbReference>
<dbReference type="GO" id="GO:0030027">
    <property type="term" value="C:lamellipodium"/>
    <property type="evidence" value="ECO:0007669"/>
    <property type="project" value="TreeGrafter"/>
</dbReference>
<dbReference type="GO" id="GO:0005524">
    <property type="term" value="F:ATP binding"/>
    <property type="evidence" value="ECO:0007669"/>
    <property type="project" value="UniProtKB-UniRule"/>
</dbReference>
<dbReference type="PANTHER" id="PTHR46184">
    <property type="entry name" value="UNCONVENTIONAL MYOSIN-IXB-LIKE PROTEIN"/>
    <property type="match status" value="1"/>
</dbReference>
<dbReference type="Pfam" id="PF00063">
    <property type="entry name" value="Myosin_head"/>
    <property type="match status" value="3"/>
</dbReference>
<dbReference type="Gene3D" id="1.10.10.820">
    <property type="match status" value="1"/>
</dbReference>
<dbReference type="Gene3D" id="1.20.5.4820">
    <property type="match status" value="1"/>
</dbReference>
<evidence type="ECO:0000256" key="4">
    <source>
        <dbReference type="ARBA" id="ARBA00022723"/>
    </source>
</evidence>
<evidence type="ECO:0000256" key="2">
    <source>
        <dbReference type="ARBA" id="ARBA00008314"/>
    </source>
</evidence>
<keyword evidence="11 13" id="KW-0505">Motor protein</keyword>
<dbReference type="PROSITE" id="PS50081">
    <property type="entry name" value="ZF_DAG_PE_2"/>
    <property type="match status" value="1"/>
</dbReference>
<evidence type="ECO:0000259" key="16">
    <source>
        <dbReference type="PROSITE" id="PS50200"/>
    </source>
</evidence>
<accession>A0A401RJI2</accession>
<keyword evidence="5" id="KW-0677">Repeat</keyword>
<dbReference type="PROSITE" id="PS50238">
    <property type="entry name" value="RHOGAP"/>
    <property type="match status" value="1"/>
</dbReference>
<feature type="domain" description="Phorbol-ester/DAG-type" evidence="15">
    <location>
        <begin position="1566"/>
        <end position="1615"/>
    </location>
</feature>
<dbReference type="InterPro" id="IPR027417">
    <property type="entry name" value="P-loop_NTPase"/>
</dbReference>
<dbReference type="InterPro" id="IPR002219">
    <property type="entry name" value="PKC_DAG/PE"/>
</dbReference>
<evidence type="ECO:0000313" key="20">
    <source>
        <dbReference type="Proteomes" id="UP000287033"/>
    </source>
</evidence>
<comment type="similarity">
    <text evidence="2 13">Belongs to the TRAFAC class myosin-kinesin ATPase superfamily. Myosin family.</text>
</comment>
<feature type="region of interest" description="Disordered" evidence="14">
    <location>
        <begin position="1390"/>
        <end position="1418"/>
    </location>
</feature>
<dbReference type="InterPro" id="IPR008936">
    <property type="entry name" value="Rho_GTPase_activation_prot"/>
</dbReference>
<keyword evidence="12 13" id="KW-0009">Actin-binding</keyword>
<evidence type="ECO:0000256" key="5">
    <source>
        <dbReference type="ARBA" id="ARBA00022737"/>
    </source>
</evidence>
<dbReference type="SMART" id="SM00109">
    <property type="entry name" value="C1"/>
    <property type="match status" value="1"/>
</dbReference>
<feature type="compositionally biased region" description="Polar residues" evidence="14">
    <location>
        <begin position="1217"/>
        <end position="1227"/>
    </location>
</feature>
<feature type="compositionally biased region" description="Acidic residues" evidence="14">
    <location>
        <begin position="1866"/>
        <end position="1880"/>
    </location>
</feature>
<dbReference type="SUPFAM" id="SSF57889">
    <property type="entry name" value="Cysteine-rich domain"/>
    <property type="match status" value="1"/>
</dbReference>
<evidence type="ECO:0000256" key="13">
    <source>
        <dbReference type="PROSITE-ProRule" id="PRU00782"/>
    </source>
</evidence>
<gene>
    <name evidence="19" type="ORF">chiPu_0017879</name>
</gene>
<keyword evidence="20" id="KW-1185">Reference proteome</keyword>
<feature type="domain" description="Ras-associating" evidence="16">
    <location>
        <begin position="15"/>
        <end position="113"/>
    </location>
</feature>
<evidence type="ECO:0008006" key="21">
    <source>
        <dbReference type="Google" id="ProtNLM"/>
    </source>
</evidence>
<dbReference type="GO" id="GO:0046872">
    <property type="term" value="F:metal ion binding"/>
    <property type="evidence" value="ECO:0007669"/>
    <property type="project" value="UniProtKB-KW"/>
</dbReference>
<evidence type="ECO:0000256" key="1">
    <source>
        <dbReference type="ARBA" id="ARBA00004496"/>
    </source>
</evidence>
<keyword evidence="6 13" id="KW-0547">Nucleotide-binding</keyword>
<dbReference type="Gene3D" id="3.40.850.10">
    <property type="entry name" value="Kinesin motor domain"/>
    <property type="match status" value="2"/>
</dbReference>
<feature type="compositionally biased region" description="Basic and acidic residues" evidence="14">
    <location>
        <begin position="1881"/>
        <end position="1897"/>
    </location>
</feature>
<feature type="compositionally biased region" description="Basic and acidic residues" evidence="14">
    <location>
        <begin position="1228"/>
        <end position="1259"/>
    </location>
</feature>
<dbReference type="PANTHER" id="PTHR46184:SF2">
    <property type="entry name" value="UNCONVENTIONAL MYOSIN-IXB"/>
    <property type="match status" value="1"/>
</dbReference>
<feature type="region of interest" description="Disordered" evidence="14">
    <location>
        <begin position="563"/>
        <end position="583"/>
    </location>
</feature>
<dbReference type="OrthoDB" id="312459at2759"/>
<feature type="compositionally biased region" description="Polar residues" evidence="14">
    <location>
        <begin position="1006"/>
        <end position="1015"/>
    </location>
</feature>
<evidence type="ECO:0000256" key="12">
    <source>
        <dbReference type="ARBA" id="ARBA00023203"/>
    </source>
</evidence>
<dbReference type="Gene3D" id="1.20.120.720">
    <property type="entry name" value="Myosin VI head, motor domain, U50 subdomain"/>
    <property type="match status" value="1"/>
</dbReference>
<dbReference type="PROSITE" id="PS51456">
    <property type="entry name" value="MYOSIN_MOTOR"/>
    <property type="match status" value="1"/>
</dbReference>
<feature type="region of interest" description="Actin-binding" evidence="13">
    <location>
        <begin position="838"/>
        <end position="860"/>
    </location>
</feature>
<evidence type="ECO:0000256" key="3">
    <source>
        <dbReference type="ARBA" id="ARBA00022490"/>
    </source>
</evidence>
<dbReference type="SUPFAM" id="SSF52540">
    <property type="entry name" value="P-loop containing nucleoside triphosphate hydrolases"/>
    <property type="match status" value="1"/>
</dbReference>
<dbReference type="SUPFAM" id="SSF48350">
    <property type="entry name" value="GTPase activation domain, GAP"/>
    <property type="match status" value="1"/>
</dbReference>
<feature type="compositionally biased region" description="Polar residues" evidence="14">
    <location>
        <begin position="1125"/>
        <end position="1143"/>
    </location>
</feature>
<dbReference type="Pfam" id="PF00620">
    <property type="entry name" value="RhoGAP"/>
    <property type="match status" value="1"/>
</dbReference>
<dbReference type="FunFam" id="3.40.850.10:FF:000008">
    <property type="entry name" value="Putative unconventional myosin-IXa"/>
    <property type="match status" value="1"/>
</dbReference>
<dbReference type="FunFam" id="1.10.10.820:FF:000001">
    <property type="entry name" value="Myosin heavy chain"/>
    <property type="match status" value="1"/>
</dbReference>
<feature type="region of interest" description="Disordered" evidence="14">
    <location>
        <begin position="1125"/>
        <end position="1334"/>
    </location>
</feature>
<feature type="domain" description="Myosin motor" evidence="18">
    <location>
        <begin position="145"/>
        <end position="956"/>
    </location>
</feature>
<evidence type="ECO:0000256" key="8">
    <source>
        <dbReference type="ARBA" id="ARBA00022840"/>
    </source>
</evidence>
<dbReference type="Pfam" id="PF00788">
    <property type="entry name" value="RA"/>
    <property type="match status" value="1"/>
</dbReference>
<dbReference type="EMBL" id="BEZZ01001401">
    <property type="protein sequence ID" value="GCC18295.1"/>
    <property type="molecule type" value="Genomic_DNA"/>
</dbReference>
<reference evidence="19 20" key="1">
    <citation type="journal article" date="2018" name="Nat. Ecol. Evol.">
        <title>Shark genomes provide insights into elasmobranch evolution and the origin of vertebrates.</title>
        <authorList>
            <person name="Hara Y"/>
            <person name="Yamaguchi K"/>
            <person name="Onimaru K"/>
            <person name="Kadota M"/>
            <person name="Koyanagi M"/>
            <person name="Keeley SD"/>
            <person name="Tatsumi K"/>
            <person name="Tanaka K"/>
            <person name="Motone F"/>
            <person name="Kageyama Y"/>
            <person name="Nozu R"/>
            <person name="Adachi N"/>
            <person name="Nishimura O"/>
            <person name="Nakagawa R"/>
            <person name="Tanegashima C"/>
            <person name="Kiyatake I"/>
            <person name="Matsumoto R"/>
            <person name="Murakumo K"/>
            <person name="Nishida K"/>
            <person name="Terakita A"/>
            <person name="Kuratani S"/>
            <person name="Sato K"/>
            <person name="Hyodo S Kuraku.S."/>
        </authorList>
    </citation>
    <scope>NUCLEOTIDE SEQUENCE [LARGE SCALE GENOMIC DNA]</scope>
</reference>
<dbReference type="InterPro" id="IPR046987">
    <property type="entry name" value="Myo9"/>
</dbReference>
<dbReference type="GO" id="GO:0051015">
    <property type="term" value="F:actin filament binding"/>
    <property type="evidence" value="ECO:0007669"/>
    <property type="project" value="TreeGrafter"/>
</dbReference>
<organism evidence="19 20">
    <name type="scientific">Chiloscyllium punctatum</name>
    <name type="common">Brownbanded bambooshark</name>
    <name type="synonym">Hemiscyllium punctatum</name>
    <dbReference type="NCBI Taxonomy" id="137246"/>
    <lineage>
        <taxon>Eukaryota</taxon>
        <taxon>Metazoa</taxon>
        <taxon>Chordata</taxon>
        <taxon>Craniata</taxon>
        <taxon>Vertebrata</taxon>
        <taxon>Chondrichthyes</taxon>
        <taxon>Elasmobranchii</taxon>
        <taxon>Galeomorphii</taxon>
        <taxon>Galeoidea</taxon>
        <taxon>Orectolobiformes</taxon>
        <taxon>Hemiscylliidae</taxon>
        <taxon>Chiloscyllium</taxon>
    </lineage>
</organism>
<dbReference type="GO" id="GO:0000146">
    <property type="term" value="F:microfilament motor activity"/>
    <property type="evidence" value="ECO:0007669"/>
    <property type="project" value="InterPro"/>
</dbReference>
<dbReference type="InterPro" id="IPR036961">
    <property type="entry name" value="Kinesin_motor_dom_sf"/>
</dbReference>
<dbReference type="PROSITE" id="PS50200">
    <property type="entry name" value="RA"/>
    <property type="match status" value="1"/>
</dbReference>
<dbReference type="SMART" id="SM00314">
    <property type="entry name" value="RA"/>
    <property type="match status" value="1"/>
</dbReference>
<dbReference type="InterPro" id="IPR029071">
    <property type="entry name" value="Ubiquitin-like_domsf"/>
</dbReference>
<dbReference type="GO" id="GO:0072673">
    <property type="term" value="P:lamellipodium morphogenesis"/>
    <property type="evidence" value="ECO:0007669"/>
    <property type="project" value="TreeGrafter"/>
</dbReference>
<keyword evidence="8 13" id="KW-0067">ATP-binding</keyword>
<dbReference type="GO" id="GO:0005737">
    <property type="term" value="C:cytoplasm"/>
    <property type="evidence" value="ECO:0007669"/>
    <property type="project" value="UniProtKB-SubCell"/>
</dbReference>
<dbReference type="STRING" id="137246.A0A401RJI2"/>
<evidence type="ECO:0000256" key="11">
    <source>
        <dbReference type="ARBA" id="ARBA00023175"/>
    </source>
</evidence>
<feature type="binding site" evidence="13">
    <location>
        <begin position="238"/>
        <end position="245"/>
    </location>
    <ligand>
        <name>ATP</name>
        <dbReference type="ChEBI" id="CHEBI:30616"/>
    </ligand>
</feature>
<dbReference type="FunFam" id="1.20.58.530:FF:000009">
    <property type="entry name" value="unconventional myosin-IXb isoform X1"/>
    <property type="match status" value="1"/>
</dbReference>
<evidence type="ECO:0000259" key="17">
    <source>
        <dbReference type="PROSITE" id="PS50238"/>
    </source>
</evidence>
<evidence type="ECO:0000256" key="10">
    <source>
        <dbReference type="ARBA" id="ARBA00023123"/>
    </source>
</evidence>
<dbReference type="PROSITE" id="PS00479">
    <property type="entry name" value="ZF_DAG_PE_1"/>
    <property type="match status" value="1"/>
</dbReference>
<dbReference type="GO" id="GO:0030048">
    <property type="term" value="P:actin filament-based movement"/>
    <property type="evidence" value="ECO:0007669"/>
    <property type="project" value="TreeGrafter"/>
</dbReference>
<evidence type="ECO:0000259" key="18">
    <source>
        <dbReference type="PROSITE" id="PS51456"/>
    </source>
</evidence>
<dbReference type="GO" id="GO:0005884">
    <property type="term" value="C:actin filament"/>
    <property type="evidence" value="ECO:0007669"/>
    <property type="project" value="TreeGrafter"/>
</dbReference>
<dbReference type="GO" id="GO:0016459">
    <property type="term" value="C:myosin complex"/>
    <property type="evidence" value="ECO:0007669"/>
    <property type="project" value="UniProtKB-KW"/>
</dbReference>
<feature type="region of interest" description="Disordered" evidence="14">
    <location>
        <begin position="1077"/>
        <end position="1096"/>
    </location>
</feature>
<name>A0A401RJI2_CHIPU</name>
<feature type="compositionally biased region" description="Basic and acidic residues" evidence="14">
    <location>
        <begin position="1049"/>
        <end position="1068"/>
    </location>
</feature>
<protein>
    <recommendedName>
        <fullName evidence="21">Unconventional myosin-IXb</fullName>
    </recommendedName>
</protein>
<feature type="compositionally biased region" description="Polar residues" evidence="14">
    <location>
        <begin position="1198"/>
        <end position="1209"/>
    </location>
</feature>
<evidence type="ECO:0000256" key="14">
    <source>
        <dbReference type="SAM" id="MobiDB-lite"/>
    </source>
</evidence>
<proteinExistence type="inferred from homology"/>
<dbReference type="SMART" id="SM00324">
    <property type="entry name" value="RhoGAP"/>
    <property type="match status" value="1"/>
</dbReference>
<dbReference type="GO" id="GO:0016887">
    <property type="term" value="F:ATP hydrolysis activity"/>
    <property type="evidence" value="ECO:0007669"/>
    <property type="project" value="TreeGrafter"/>
</dbReference>
<sequence length="1938" mass="220802">MSIKDAGAADNREGKIYTLQICPSLYTENSICCLLPATKDVTAGEVIREVTGKLNLDTSKCYVLAEVKESGGEEWILDANDLPVQRVLLWPRRAQEKHSQSEGYYFLLQERNTDGSIRYINLQLVAKERERRRLLERGFLPPQSHLYDDLCKLPHLTEETILETFKTRFQKHKIYTYAGSILIAINPFRFLPIYNPKYMKMYENHQLGKLEPHIFAIADVAYNTMRRKQVNQCIVISGESGSGKTQSTNFLIHCLTALSQKGYASRVERTILGAGPVLEAFGNAKTAHNNNSSRFGKFIQVNYLENGLVRGAVVEKYLLEKSRLVSQEADERNYHVFYYLLLGASESERQDFQLKQPADYYYLNQKQDFCLDDGEDLKHEFERLKQAMEMVGFLHTTKNQIFLVLSAILYLGNVVYKKKFIGREESLEVEPPEVLDTLSELLKVRRDLLIEALTKRKTVTVGEKLILPYSLNEAVTTRDSMAKSLYAALFDWIVLRINHALLNKKDMEESVMCLSIGVLDIFGFEDFPNNSFEQFCINYANEQLQYYFNQHIFKLEQVGVTPQDSPSPWGGVEGGSGPRGDEGPVRGGVGVRYCTELPCPFPSFPHATNQTLLAKFKQQHEGNRFFVGTPVMEPAFIIQHFAGRVKYQIKDFREKNTDYMRPDIVALLRSSESAFIRELIGMDPVSVFRWSTLRAAIRAVAAFKQAGAQWAQRAAAGMPRRVSRVPVGELQRSSTSSEKPLRELHTQLMRSIRGWAVTHNDEPHSLLKSLRGLEKPHCHFQKNKGLKQKLQIPKNFIDTNSLKHIVRMTLHDRTTKSLLHLHKKKKPPSISAQFQASLNKLMETLGKAEPFFIRCIRSNAQKMELCFDDDLVLQQLKYTGMLETVRIRRSGYSAKYTFQEFLDHFRVLLPKNVEPVQEVIDALFNKLELDRNNCQIGKTKVFMKETERQKLQDILHKEVIRKILLLQTWFRAVLDRRRFLKSRQAAITIQREQERPEPAAREEPDLSQSLPTTEQGPRDMVPSWIGGTDPGDVPEQSATPSAQKTPAEGTERSHSYREKRENRRMRGLEHDKLQRELASPTPLDGPPSPTDGDWSVKTLGNVEKMAQNAGALTKVQAGNAIPLGQQQLEEASSPDTRTESGITPEQRVEGDRILPTRNPERMESNHQASAHPPRPKSLPLVTANSPMPKDSVTERSRSPVTVTEANSKQIAWEVPENPSSSPGTLQRYNDRGKLRNKAEKWKDKRHHETTSSLSEKEGNSHSVTITKDKEPLLHEGGVQPDSTSSPETAAETPSRETPTNELQEGDRTPTKAVVQKKTSQELDPMQTLESPKSLYRGPLRRFLGKRQAEKKSSKELSLDEVCPNLLPDTMKGFGDKVELGKSATFPMAQSPQYLFPDTGKEHPSKGKRSRSIKISNATSASEQWEAQLGHKITNANELKSLDEFLLNKVNDLSSQDSQESKIETLFITVTEKFRLTLKSMYPVHVSNGQTHVSYKDLMRNYQLLLTKMVGERQKAEMQFVLNLFQSLLDEFARGYSKKEEMEALKQPTKTRKKRRKRNQIKEEHFGHLFRSYQVNIRQSCEQCSSYIWPMEKVLLCCTCKMTCHKKCLLKIQAHCQSGCDQKNDPEAMSRHFGVEVCRLTVNQTVPVVMEVLVEYVEMNGLYTEGIYRKSGAANKMKELRQKLEQDPTSVGLEKYHIHAITGVLKQWLRELPIPLMTFALYGDFLRAIEHPGRQEQIQAVYSVLNQLPSHIYCTLERLVFHLVKVAVLEEMNRMSPNALAIVFAPCILRSPDSSDPLTSMKDVSKTTMCVELLITEQMRKYKIKMDGIAQLETEEQIAVRRLSLLRSKGPLSPKPTEENPTKLGSLDEEEPSDTDMEHEEEILMERIQSIKEERDQLTLELPELEQRGSDEENLDSEASLSMESLLDDRPGQGEAGGQ</sequence>
<feature type="compositionally biased region" description="Basic and acidic residues" evidence="14">
    <location>
        <begin position="991"/>
        <end position="1004"/>
    </location>
</feature>
<evidence type="ECO:0000256" key="9">
    <source>
        <dbReference type="ARBA" id="ARBA00023054"/>
    </source>
</evidence>
<dbReference type="GO" id="GO:0035556">
    <property type="term" value="P:intracellular signal transduction"/>
    <property type="evidence" value="ECO:0007669"/>
    <property type="project" value="InterPro"/>
</dbReference>
<dbReference type="InterPro" id="IPR046349">
    <property type="entry name" value="C1-like_sf"/>
</dbReference>
<evidence type="ECO:0000259" key="15">
    <source>
        <dbReference type="PROSITE" id="PS50081"/>
    </source>
</evidence>
<dbReference type="CDD" id="cd20884">
    <property type="entry name" value="C1_Myosin-IXb"/>
    <property type="match status" value="1"/>
</dbReference>
<dbReference type="CDD" id="cd01385">
    <property type="entry name" value="MYSc_Myo9"/>
    <property type="match status" value="1"/>
</dbReference>
<keyword evidence="3" id="KW-0963">Cytoplasm</keyword>
<dbReference type="SUPFAM" id="SSF54236">
    <property type="entry name" value="Ubiquitin-like"/>
    <property type="match status" value="1"/>
</dbReference>
<keyword evidence="7" id="KW-0862">Zinc</keyword>
<feature type="region of interest" description="Disordered" evidence="14">
    <location>
        <begin position="1847"/>
        <end position="1938"/>
    </location>
</feature>
<comment type="subcellular location">
    <subcellularLocation>
        <location evidence="1">Cytoplasm</location>
    </subcellularLocation>
</comment>
<feature type="region of interest" description="Disordered" evidence="14">
    <location>
        <begin position="990"/>
        <end position="1068"/>
    </location>
</feature>
<keyword evidence="10 13" id="KW-0518">Myosin</keyword>
<comment type="caution">
    <text evidence="19">The sequence shown here is derived from an EMBL/GenBank/DDBJ whole genome shotgun (WGS) entry which is preliminary data.</text>
</comment>
<dbReference type="Proteomes" id="UP000287033">
    <property type="component" value="Unassembled WGS sequence"/>
</dbReference>
<dbReference type="InterPro" id="IPR000159">
    <property type="entry name" value="RA_dom"/>
</dbReference>
<feature type="compositionally biased region" description="Basic and acidic residues" evidence="14">
    <location>
        <begin position="1146"/>
        <end position="1164"/>
    </location>
</feature>
<dbReference type="PRINTS" id="PR00193">
    <property type="entry name" value="MYOSINHEAVY"/>
</dbReference>
<dbReference type="InterPro" id="IPR000198">
    <property type="entry name" value="RhoGAP_dom"/>
</dbReference>
<evidence type="ECO:0000256" key="6">
    <source>
        <dbReference type="ARBA" id="ARBA00022741"/>
    </source>
</evidence>
<dbReference type="SMART" id="SM00242">
    <property type="entry name" value="MYSc"/>
    <property type="match status" value="1"/>
</dbReference>
<feature type="domain" description="Rho-GAP" evidence="17">
    <location>
        <begin position="1634"/>
        <end position="1821"/>
    </location>
</feature>
<dbReference type="GO" id="GO:0005096">
    <property type="term" value="F:GTPase activator activity"/>
    <property type="evidence" value="ECO:0007669"/>
    <property type="project" value="InterPro"/>
</dbReference>
<dbReference type="InterPro" id="IPR036023">
    <property type="entry name" value="MYSc_Myo9"/>
</dbReference>
<dbReference type="OMA" id="ENQQLGR"/>
<dbReference type="Gene3D" id="1.10.555.10">
    <property type="entry name" value="Rho GTPase activation protein"/>
    <property type="match status" value="1"/>
</dbReference>
<keyword evidence="4" id="KW-0479">Metal-binding</keyword>
<keyword evidence="9" id="KW-0175">Coiled coil</keyword>
<evidence type="ECO:0000313" key="19">
    <source>
        <dbReference type="EMBL" id="GCC18295.1"/>
    </source>
</evidence>
<evidence type="ECO:0000256" key="7">
    <source>
        <dbReference type="ARBA" id="ARBA00022833"/>
    </source>
</evidence>
<dbReference type="FunFam" id="3.40.850.10:FF:000013">
    <property type="entry name" value="unconventional myosin-IXa isoform X1"/>
    <property type="match status" value="1"/>
</dbReference>
<dbReference type="GO" id="GO:0001726">
    <property type="term" value="C:ruffle"/>
    <property type="evidence" value="ECO:0007669"/>
    <property type="project" value="TreeGrafter"/>
</dbReference>
<dbReference type="Gene3D" id="1.20.58.530">
    <property type="match status" value="2"/>
</dbReference>